<evidence type="ECO:0000313" key="4">
    <source>
        <dbReference type="Proteomes" id="UP001152173"/>
    </source>
</evidence>
<feature type="chain" id="PRO_5040781861" evidence="1">
    <location>
        <begin position="26"/>
        <end position="304"/>
    </location>
</feature>
<protein>
    <submittedName>
        <fullName evidence="3">Glycine/betaine ABC transporter substrate-binding protein</fullName>
    </submittedName>
</protein>
<dbReference type="Proteomes" id="UP001152173">
    <property type="component" value="Unassembled WGS sequence"/>
</dbReference>
<dbReference type="Gene3D" id="3.40.190.10">
    <property type="entry name" value="Periplasmic binding protein-like II"/>
    <property type="match status" value="1"/>
</dbReference>
<dbReference type="SUPFAM" id="SSF53850">
    <property type="entry name" value="Periplasmic binding protein-like II"/>
    <property type="match status" value="1"/>
</dbReference>
<dbReference type="RefSeq" id="WP_269925876.1">
    <property type="nucleotide sequence ID" value="NZ_JAMKBJ010000004.1"/>
</dbReference>
<feature type="signal peptide" evidence="1">
    <location>
        <begin position="1"/>
        <end position="25"/>
    </location>
</feature>
<gene>
    <name evidence="3" type="ORF">M9R32_06255</name>
</gene>
<proteinExistence type="predicted"/>
<reference evidence="3" key="1">
    <citation type="submission" date="2022-05" db="EMBL/GenBank/DDBJ databases">
        <authorList>
            <person name="Colautti A."/>
            <person name="Iacumin L."/>
        </authorList>
    </citation>
    <scope>NUCLEOTIDE SEQUENCE</scope>
    <source>
        <strain evidence="3">SK 55</strain>
    </source>
</reference>
<name>A0A9X3RDX9_9BACL</name>
<dbReference type="Pfam" id="PF04069">
    <property type="entry name" value="OpuAC"/>
    <property type="match status" value="1"/>
</dbReference>
<keyword evidence="4" id="KW-1185">Reference proteome</keyword>
<dbReference type="CDD" id="cd13528">
    <property type="entry name" value="PBP2_osmoprotectants"/>
    <property type="match status" value="1"/>
</dbReference>
<dbReference type="GO" id="GO:0043190">
    <property type="term" value="C:ATP-binding cassette (ABC) transporter complex"/>
    <property type="evidence" value="ECO:0007669"/>
    <property type="project" value="InterPro"/>
</dbReference>
<comment type="caution">
    <text evidence="3">The sequence shown here is derived from an EMBL/GenBank/DDBJ whole genome shotgun (WGS) entry which is preliminary data.</text>
</comment>
<evidence type="ECO:0000256" key="1">
    <source>
        <dbReference type="SAM" id="SignalP"/>
    </source>
</evidence>
<dbReference type="GO" id="GO:0022857">
    <property type="term" value="F:transmembrane transporter activity"/>
    <property type="evidence" value="ECO:0007669"/>
    <property type="project" value="InterPro"/>
</dbReference>
<feature type="domain" description="ABC-type glycine betaine transport system substrate-binding" evidence="2">
    <location>
        <begin position="32"/>
        <end position="297"/>
    </location>
</feature>
<organism evidence="3 4">
    <name type="scientific">Paenisporosarcina quisquiliarum</name>
    <dbReference type="NCBI Taxonomy" id="365346"/>
    <lineage>
        <taxon>Bacteria</taxon>
        <taxon>Bacillati</taxon>
        <taxon>Bacillota</taxon>
        <taxon>Bacilli</taxon>
        <taxon>Bacillales</taxon>
        <taxon>Caryophanaceae</taxon>
        <taxon>Paenisporosarcina</taxon>
    </lineage>
</organism>
<keyword evidence="1" id="KW-0732">Signal</keyword>
<dbReference type="PROSITE" id="PS51257">
    <property type="entry name" value="PROKAR_LIPOPROTEIN"/>
    <property type="match status" value="1"/>
</dbReference>
<evidence type="ECO:0000259" key="2">
    <source>
        <dbReference type="Pfam" id="PF04069"/>
    </source>
</evidence>
<dbReference type="InterPro" id="IPR007210">
    <property type="entry name" value="ABC_Gly_betaine_transp_sub-bd"/>
</dbReference>
<sequence>MKKRLAGLALFASVALVGCGSSNNAGGDASEPIVISGKQFTEQFILPQILGQYVESKTDYEVEYKEGLGEVAILTPAIEKGDIDVYVEYTGTGLQSVLEEKLEQGESSDSILDRVRKGYEEKFGVTWLEPLGFENTYTLAYGKDKPYNAETYSDLVEASKKEDIVFGAPHAFYERPGDGYDAMLKVYPFEFSGEESLDPNVMYEAVKQGDVDVITAFTTDGRIERFDLAITTDDKGFFPKYDAAPLVREETLKTYPELEEVLNELAGKISLEDMQKMNARVDIDGEKAEDVARDFLIEKGLIKK</sequence>
<dbReference type="AlphaFoldDB" id="A0A9X3RDX9"/>
<evidence type="ECO:0000313" key="3">
    <source>
        <dbReference type="EMBL" id="MCZ8536778.1"/>
    </source>
</evidence>
<dbReference type="Gene3D" id="3.40.190.120">
    <property type="entry name" value="Osmoprotection protein (prox), domain 2"/>
    <property type="match status" value="1"/>
</dbReference>
<dbReference type="EMBL" id="JAMKBJ010000004">
    <property type="protein sequence ID" value="MCZ8536778.1"/>
    <property type="molecule type" value="Genomic_DNA"/>
</dbReference>
<accession>A0A9X3RDX9</accession>